<dbReference type="Proteomes" id="UP000037854">
    <property type="component" value="Unassembled WGS sequence"/>
</dbReference>
<name>A0ABR5MHQ5_9BACI</name>
<evidence type="ECO:0000313" key="2">
    <source>
        <dbReference type="Proteomes" id="UP000037854"/>
    </source>
</evidence>
<reference evidence="1 2" key="1">
    <citation type="submission" date="2015-07" db="EMBL/GenBank/DDBJ databases">
        <title>High-quality draft genome sequence of Oceanobacillus caeni HM6, a bacillus isolated from a human feces.</title>
        <authorList>
            <person name="Kumar J."/>
            <person name="Verma M.K."/>
            <person name="Pandey R."/>
            <person name="Bhambi M."/>
            <person name="Chauhan N."/>
        </authorList>
    </citation>
    <scope>NUCLEOTIDE SEQUENCE [LARGE SCALE GENOMIC DNA]</scope>
    <source>
        <strain evidence="1 2">HM6</strain>
    </source>
</reference>
<dbReference type="InterPro" id="IPR029062">
    <property type="entry name" value="Class_I_gatase-like"/>
</dbReference>
<dbReference type="PANTHER" id="PTHR43235">
    <property type="entry name" value="GLUTAMINE AMIDOTRANSFERASE PB2B2.05-RELATED"/>
    <property type="match status" value="1"/>
</dbReference>
<accession>A0ABR5MHQ5</accession>
<dbReference type="GO" id="GO:0016787">
    <property type="term" value="F:hydrolase activity"/>
    <property type="evidence" value="ECO:0007669"/>
    <property type="project" value="UniProtKB-KW"/>
</dbReference>
<protein>
    <submittedName>
        <fullName evidence="1">Gamma-glutamyl-gamma-aminobutyrate hydrolase</fullName>
    </submittedName>
</protein>
<keyword evidence="1" id="KW-0378">Hydrolase</keyword>
<organism evidence="1 2">
    <name type="scientific">Oceanobacillus caeni</name>
    <dbReference type="NCBI Taxonomy" id="405946"/>
    <lineage>
        <taxon>Bacteria</taxon>
        <taxon>Bacillati</taxon>
        <taxon>Bacillota</taxon>
        <taxon>Bacilli</taxon>
        <taxon>Bacillales</taxon>
        <taxon>Bacillaceae</taxon>
        <taxon>Oceanobacillus</taxon>
    </lineage>
</organism>
<dbReference type="PANTHER" id="PTHR43235:SF1">
    <property type="entry name" value="GLUTAMINE AMIDOTRANSFERASE PB2B2.05-RELATED"/>
    <property type="match status" value="1"/>
</dbReference>
<dbReference type="CDD" id="cd01745">
    <property type="entry name" value="GATase1_2"/>
    <property type="match status" value="1"/>
</dbReference>
<gene>
    <name evidence="1" type="ORF">AFL42_11965</name>
</gene>
<proteinExistence type="predicted"/>
<dbReference type="InterPro" id="IPR011697">
    <property type="entry name" value="Peptidase_C26"/>
</dbReference>
<keyword evidence="2" id="KW-1185">Reference proteome</keyword>
<comment type="caution">
    <text evidence="1">The sequence shown here is derived from an EMBL/GenBank/DDBJ whole genome shotgun (WGS) entry which is preliminary data.</text>
</comment>
<dbReference type="InterPro" id="IPR044668">
    <property type="entry name" value="PuuD-like"/>
</dbReference>
<dbReference type="EMBL" id="LGTK01000043">
    <property type="protein sequence ID" value="KPH73576.1"/>
    <property type="molecule type" value="Genomic_DNA"/>
</dbReference>
<dbReference type="Gene3D" id="3.40.50.880">
    <property type="match status" value="1"/>
</dbReference>
<dbReference type="RefSeq" id="WP_060668759.1">
    <property type="nucleotide sequence ID" value="NZ_LGTK01000043.1"/>
</dbReference>
<dbReference type="PROSITE" id="PS51273">
    <property type="entry name" value="GATASE_TYPE_1"/>
    <property type="match status" value="1"/>
</dbReference>
<sequence length="234" mass="26369">MKPFIGVTCSMEVDRSYYMTKNDNIKAIIKAGGIPVILPFLSQNTDIEQIAKQIDGLYATGGYDIDPTLFGEEPHQKLGTIIPERDFFEIELTKKMLTMDKPVLGICRGSQIINLAAGGDMYQDIYAQINDHVLQHTQNSPRDHGSHFVNVRKTSLLHQITNKEKIKVNSFHHQANRSVPKEFQISGVANDGVIEAIESKHHSFVLGVQWHPESMTDEVSMNIYKNFISACNRL</sequence>
<dbReference type="Pfam" id="PF07722">
    <property type="entry name" value="Peptidase_C26"/>
    <property type="match status" value="1"/>
</dbReference>
<dbReference type="SUPFAM" id="SSF52317">
    <property type="entry name" value="Class I glutamine amidotransferase-like"/>
    <property type="match status" value="1"/>
</dbReference>
<evidence type="ECO:0000313" key="1">
    <source>
        <dbReference type="EMBL" id="KPH73576.1"/>
    </source>
</evidence>